<sequence length="371" mass="43341">MEIKRKQRPYDNTPTNVLIAYANNENSFIQLIKNGLRLNGRIYPCEPLIFRVLQCSKCGHLGHKINECVKKINTCLRCAEDGHQAINKKHIGYSKSCKIIRNELEKCNKFYWKTLKNYEVEDKNMEKIFDKEKSQMVKKETEVNGKNDILLEMIEIIAEKVDLIEQELEKQQEEIENLNFVVIKHDEIIERQILEMEIRISGINLFLENNFMIIKNFLEEGNIMLKAPPNCPDINIIELVWTELKNYIRRKNCKTSEELVKNVYRFVETKLTAEKCSRYIIKHKKVLQRIIRRNGAWSHFAERPLPSAGVIPFVRGYICNLNFSCSQTPHDLYSNGELFSLISLTSDTLNFLNQPNVVSSTRTLAKVANRL</sequence>
<dbReference type="EMBL" id="CAJNOC010003980">
    <property type="protein sequence ID" value="CAF1005233.1"/>
    <property type="molecule type" value="Genomic_DNA"/>
</dbReference>
<organism evidence="2 3">
    <name type="scientific">Brachionus calyciflorus</name>
    <dbReference type="NCBI Taxonomy" id="104777"/>
    <lineage>
        <taxon>Eukaryota</taxon>
        <taxon>Metazoa</taxon>
        <taxon>Spiralia</taxon>
        <taxon>Gnathifera</taxon>
        <taxon>Rotifera</taxon>
        <taxon>Eurotatoria</taxon>
        <taxon>Monogononta</taxon>
        <taxon>Pseudotrocha</taxon>
        <taxon>Ploima</taxon>
        <taxon>Brachionidae</taxon>
        <taxon>Brachionus</taxon>
    </lineage>
</organism>
<evidence type="ECO:0000256" key="1">
    <source>
        <dbReference type="SAM" id="Coils"/>
    </source>
</evidence>
<dbReference type="AlphaFoldDB" id="A0A814H3E6"/>
<evidence type="ECO:0000313" key="2">
    <source>
        <dbReference type="EMBL" id="CAF1005233.1"/>
    </source>
</evidence>
<name>A0A814H3E6_9BILA</name>
<dbReference type="Gene3D" id="3.30.420.10">
    <property type="entry name" value="Ribonuclease H-like superfamily/Ribonuclease H"/>
    <property type="match status" value="1"/>
</dbReference>
<feature type="coiled-coil region" evidence="1">
    <location>
        <begin position="154"/>
        <end position="181"/>
    </location>
</feature>
<dbReference type="OrthoDB" id="8061355at2759"/>
<dbReference type="InterPro" id="IPR036875">
    <property type="entry name" value="Znf_CCHC_sf"/>
</dbReference>
<keyword evidence="3" id="KW-1185">Reference proteome</keyword>
<reference evidence="2" key="1">
    <citation type="submission" date="2021-02" db="EMBL/GenBank/DDBJ databases">
        <authorList>
            <person name="Nowell W R."/>
        </authorList>
    </citation>
    <scope>NUCLEOTIDE SEQUENCE</scope>
    <source>
        <strain evidence="2">Ploen Becks lab</strain>
    </source>
</reference>
<gene>
    <name evidence="2" type="ORF">OXX778_LOCUS16617</name>
</gene>
<dbReference type="SUPFAM" id="SSF57756">
    <property type="entry name" value="Retrovirus zinc finger-like domains"/>
    <property type="match status" value="1"/>
</dbReference>
<dbReference type="InterPro" id="IPR036397">
    <property type="entry name" value="RNaseH_sf"/>
</dbReference>
<comment type="caution">
    <text evidence="2">The sequence shown here is derived from an EMBL/GenBank/DDBJ whole genome shotgun (WGS) entry which is preliminary data.</text>
</comment>
<feature type="non-terminal residue" evidence="2">
    <location>
        <position position="1"/>
    </location>
</feature>
<evidence type="ECO:0008006" key="4">
    <source>
        <dbReference type="Google" id="ProtNLM"/>
    </source>
</evidence>
<proteinExistence type="predicted"/>
<protein>
    <recommendedName>
        <fullName evidence="4">CCHC-type domain-containing protein</fullName>
    </recommendedName>
</protein>
<accession>A0A814H3E6</accession>
<keyword evidence="1" id="KW-0175">Coiled coil</keyword>
<evidence type="ECO:0000313" key="3">
    <source>
        <dbReference type="Proteomes" id="UP000663879"/>
    </source>
</evidence>
<dbReference type="GO" id="GO:0003676">
    <property type="term" value="F:nucleic acid binding"/>
    <property type="evidence" value="ECO:0007669"/>
    <property type="project" value="InterPro"/>
</dbReference>
<dbReference type="GO" id="GO:0008270">
    <property type="term" value="F:zinc ion binding"/>
    <property type="evidence" value="ECO:0007669"/>
    <property type="project" value="InterPro"/>
</dbReference>
<dbReference type="Proteomes" id="UP000663879">
    <property type="component" value="Unassembled WGS sequence"/>
</dbReference>